<dbReference type="Proteomes" id="UP000215914">
    <property type="component" value="Chromosome 10"/>
</dbReference>
<organism evidence="6 7">
    <name type="scientific">Helianthus annuus</name>
    <name type="common">Common sunflower</name>
    <dbReference type="NCBI Taxonomy" id="4232"/>
    <lineage>
        <taxon>Eukaryota</taxon>
        <taxon>Viridiplantae</taxon>
        <taxon>Streptophyta</taxon>
        <taxon>Embryophyta</taxon>
        <taxon>Tracheophyta</taxon>
        <taxon>Spermatophyta</taxon>
        <taxon>Magnoliopsida</taxon>
        <taxon>eudicotyledons</taxon>
        <taxon>Gunneridae</taxon>
        <taxon>Pentapetalae</taxon>
        <taxon>asterids</taxon>
        <taxon>campanulids</taxon>
        <taxon>Asterales</taxon>
        <taxon>Asteraceae</taxon>
        <taxon>Asteroideae</taxon>
        <taxon>Heliantheae alliance</taxon>
        <taxon>Heliantheae</taxon>
        <taxon>Helianthus</taxon>
    </lineage>
</organism>
<dbReference type="Gene3D" id="3.90.1720.30">
    <property type="entry name" value="PPPDE domains"/>
    <property type="match status" value="1"/>
</dbReference>
<dbReference type="PROSITE" id="PS51858">
    <property type="entry name" value="PPPDE"/>
    <property type="match status" value="1"/>
</dbReference>
<evidence type="ECO:0000256" key="3">
    <source>
        <dbReference type="ARBA" id="ARBA00022801"/>
    </source>
</evidence>
<keyword evidence="2" id="KW-0645">Protease</keyword>
<dbReference type="GO" id="GO:0032434">
    <property type="term" value="P:regulation of proteasomal ubiquitin-dependent protein catabolic process"/>
    <property type="evidence" value="ECO:0000318"/>
    <property type="project" value="GO_Central"/>
</dbReference>
<evidence type="ECO:0000256" key="4">
    <source>
        <dbReference type="SAM" id="MobiDB-lite"/>
    </source>
</evidence>
<proteinExistence type="inferred from homology"/>
<sequence>MQNLELDCFVLIMFSFFLCYSVSFEQSLLLFRSIKTSSYTKHFSTSNFCLYLIVERWPRYEEGQKVSLHVYDLSQGLAMQVSTSLLGKPIEGIWHTGIVLYGNEYYFGDGIQQTPVGTTPYGTPLKVIDLGVTKLTKDEFDAYLKEIGPRYTHETYNILKHNCNCFSNEVAQHVAGTTIPEYILNLPNEVLSSPLAPLIMPLIQNLEATLRDGDVPQGLQFQAPIGSAESSNSDGSATANTIQPMVDPLGNARSVVQEEIAKEFAALRASGTMSPSEAAALATKNVMQKHGFLNPT</sequence>
<dbReference type="GO" id="GO:0008233">
    <property type="term" value="F:peptidase activity"/>
    <property type="evidence" value="ECO:0007669"/>
    <property type="project" value="UniProtKB-KW"/>
</dbReference>
<name>A0A251TH06_HELAN</name>
<dbReference type="STRING" id="4232.A0A251TH06"/>
<dbReference type="GO" id="GO:0006611">
    <property type="term" value="P:protein export from nucleus"/>
    <property type="evidence" value="ECO:0000318"/>
    <property type="project" value="GO_Central"/>
</dbReference>
<evidence type="ECO:0000259" key="5">
    <source>
        <dbReference type="PROSITE" id="PS51858"/>
    </source>
</evidence>
<comment type="similarity">
    <text evidence="1">Belongs to the DeSI family.</text>
</comment>
<feature type="compositionally biased region" description="Polar residues" evidence="4">
    <location>
        <begin position="228"/>
        <end position="243"/>
    </location>
</feature>
<dbReference type="EMBL" id="CM007899">
    <property type="protein sequence ID" value="OTG10417.1"/>
    <property type="molecule type" value="Genomic_DNA"/>
</dbReference>
<dbReference type="InParanoid" id="A0A251TH06"/>
<evidence type="ECO:0000256" key="2">
    <source>
        <dbReference type="ARBA" id="ARBA00022670"/>
    </source>
</evidence>
<keyword evidence="7" id="KW-1185">Reference proteome</keyword>
<dbReference type="AlphaFoldDB" id="A0A251TH06"/>
<dbReference type="SMART" id="SM01179">
    <property type="entry name" value="DUF862"/>
    <property type="match status" value="1"/>
</dbReference>
<evidence type="ECO:0000313" key="7">
    <source>
        <dbReference type="Proteomes" id="UP000215914"/>
    </source>
</evidence>
<dbReference type="OMA" id="PRYTHET"/>
<evidence type="ECO:0000313" key="6">
    <source>
        <dbReference type="EMBL" id="OTG10417.1"/>
    </source>
</evidence>
<evidence type="ECO:0000256" key="1">
    <source>
        <dbReference type="ARBA" id="ARBA00008140"/>
    </source>
</evidence>
<gene>
    <name evidence="6" type="ORF">HannXRQ_Chr10g0287331</name>
</gene>
<dbReference type="InterPro" id="IPR042266">
    <property type="entry name" value="PPPDE_sf"/>
</dbReference>
<dbReference type="Pfam" id="PF05903">
    <property type="entry name" value="Peptidase_C97"/>
    <property type="match status" value="1"/>
</dbReference>
<feature type="region of interest" description="Disordered" evidence="4">
    <location>
        <begin position="225"/>
        <end position="244"/>
    </location>
</feature>
<feature type="domain" description="PPPDE" evidence="5">
    <location>
        <begin position="64"/>
        <end position="204"/>
    </location>
</feature>
<dbReference type="PANTHER" id="PTHR12378:SF82">
    <property type="entry name" value="PPPDE PUTATIVE PEPTIDASE DOMAIN-CONTAINING PROTEIN-RELATED"/>
    <property type="match status" value="1"/>
</dbReference>
<keyword evidence="3" id="KW-0378">Hydrolase</keyword>
<dbReference type="GO" id="GO:0006508">
    <property type="term" value="P:proteolysis"/>
    <property type="evidence" value="ECO:0007669"/>
    <property type="project" value="UniProtKB-KW"/>
</dbReference>
<dbReference type="InterPro" id="IPR008580">
    <property type="entry name" value="PPPDE_dom"/>
</dbReference>
<protein>
    <submittedName>
        <fullName evidence="6">Putative PPPDE putative peptidase domain-containing protein</fullName>
    </submittedName>
</protein>
<dbReference type="PANTHER" id="PTHR12378">
    <property type="entry name" value="DESUMOYLATING ISOPEPTIDASE"/>
    <property type="match status" value="1"/>
</dbReference>
<reference evidence="7" key="1">
    <citation type="journal article" date="2017" name="Nature">
        <title>The sunflower genome provides insights into oil metabolism, flowering and Asterid evolution.</title>
        <authorList>
            <person name="Badouin H."/>
            <person name="Gouzy J."/>
            <person name="Grassa C.J."/>
            <person name="Murat F."/>
            <person name="Staton S.E."/>
            <person name="Cottret L."/>
            <person name="Lelandais-Briere C."/>
            <person name="Owens G.L."/>
            <person name="Carrere S."/>
            <person name="Mayjonade B."/>
            <person name="Legrand L."/>
            <person name="Gill N."/>
            <person name="Kane N.C."/>
            <person name="Bowers J.E."/>
            <person name="Hubner S."/>
            <person name="Bellec A."/>
            <person name="Berard A."/>
            <person name="Berges H."/>
            <person name="Blanchet N."/>
            <person name="Boniface M.C."/>
            <person name="Brunel D."/>
            <person name="Catrice O."/>
            <person name="Chaidir N."/>
            <person name="Claudel C."/>
            <person name="Donnadieu C."/>
            <person name="Faraut T."/>
            <person name="Fievet G."/>
            <person name="Helmstetter N."/>
            <person name="King M."/>
            <person name="Knapp S.J."/>
            <person name="Lai Z."/>
            <person name="Le Paslier M.C."/>
            <person name="Lippi Y."/>
            <person name="Lorenzon L."/>
            <person name="Mandel J.R."/>
            <person name="Marage G."/>
            <person name="Marchand G."/>
            <person name="Marquand E."/>
            <person name="Bret-Mestries E."/>
            <person name="Morien E."/>
            <person name="Nambeesan S."/>
            <person name="Nguyen T."/>
            <person name="Pegot-Espagnet P."/>
            <person name="Pouilly N."/>
            <person name="Raftis F."/>
            <person name="Sallet E."/>
            <person name="Schiex T."/>
            <person name="Thomas J."/>
            <person name="Vandecasteele C."/>
            <person name="Vares D."/>
            <person name="Vear F."/>
            <person name="Vautrin S."/>
            <person name="Crespi M."/>
            <person name="Mangin B."/>
            <person name="Burke J.M."/>
            <person name="Salse J."/>
            <person name="Munos S."/>
            <person name="Vincourt P."/>
            <person name="Rieseberg L.H."/>
            <person name="Langlade N.B."/>
        </authorList>
    </citation>
    <scope>NUCLEOTIDE SEQUENCE [LARGE SCALE GENOMIC DNA]</scope>
    <source>
        <strain evidence="7">cv. SF193</strain>
    </source>
</reference>
<accession>A0A251TH06</accession>